<feature type="compositionally biased region" description="Polar residues" evidence="1">
    <location>
        <begin position="30"/>
        <end position="52"/>
    </location>
</feature>
<dbReference type="Gene3D" id="3.40.570.10">
    <property type="entry name" value="Extracellular Endonuclease, subunit A"/>
    <property type="match status" value="1"/>
</dbReference>
<sequence length="356" mass="39257">MKTLFKLKNSLIISLGILLCLSGFISCSTTDPTSSKNNRQVVEDSGSNNIVLTNPDSNNNKDSNNTNITTTNDIPKYSGEDYIILNDNIPNFTASDLTTNSFEEYSPLDSLGRCGVAYANIGSDIMPTEKRESISSVKPSGWQSIKYDIVEGKYLYNRSHLIGYQLTAENANEKNLITGTRYFNATLMLPYENMVADYIKETNNHVLYRVTPVYEGDNLVATGVQMEAKSVEDDGEGIEFNVFVYNVQPGIAIDYSNGNSALSGEEIKNNTTNNNTSSDNNSSNDGNNNNTSTNTNDNTNTGNTPKEETVIRGNSKSKIYHCPGQRDYENMSDSEHLVNFNSESDAIAAGYRKAKR</sequence>
<keyword evidence="4" id="KW-0540">Nuclease</keyword>
<feature type="compositionally biased region" description="Low complexity" evidence="1">
    <location>
        <begin position="53"/>
        <end position="72"/>
    </location>
</feature>
<dbReference type="Proteomes" id="UP000596929">
    <property type="component" value="Unassembled WGS sequence"/>
</dbReference>
<evidence type="ECO:0000259" key="3">
    <source>
        <dbReference type="Pfam" id="PF13930"/>
    </source>
</evidence>
<feature type="region of interest" description="Disordered" evidence="1">
    <location>
        <begin position="30"/>
        <end position="72"/>
    </location>
</feature>
<gene>
    <name evidence="4" type="ORF">H8S20_02150</name>
</gene>
<organism evidence="4 5">
    <name type="scientific">Clostridium hominis</name>
    <dbReference type="NCBI Taxonomy" id="2763036"/>
    <lineage>
        <taxon>Bacteria</taxon>
        <taxon>Bacillati</taxon>
        <taxon>Bacillota</taxon>
        <taxon>Clostridia</taxon>
        <taxon>Eubacteriales</taxon>
        <taxon>Clostridiaceae</taxon>
        <taxon>Clostridium</taxon>
    </lineage>
</organism>
<dbReference type="RefSeq" id="WP_186859209.1">
    <property type="nucleotide sequence ID" value="NZ_JACOOO010000004.1"/>
</dbReference>
<feature type="compositionally biased region" description="Low complexity" evidence="1">
    <location>
        <begin position="269"/>
        <end position="304"/>
    </location>
</feature>
<name>A0ABR7D8H2_9CLOT</name>
<feature type="signal peptide" evidence="2">
    <location>
        <begin position="1"/>
        <end position="28"/>
    </location>
</feature>
<dbReference type="Pfam" id="PF13930">
    <property type="entry name" value="Endonuclea_NS_2"/>
    <property type="match status" value="1"/>
</dbReference>
<feature type="chain" id="PRO_5047523948" evidence="2">
    <location>
        <begin position="29"/>
        <end position="356"/>
    </location>
</feature>
<dbReference type="GO" id="GO:0004519">
    <property type="term" value="F:endonuclease activity"/>
    <property type="evidence" value="ECO:0007669"/>
    <property type="project" value="UniProtKB-KW"/>
</dbReference>
<reference evidence="4 5" key="1">
    <citation type="submission" date="2020-08" db="EMBL/GenBank/DDBJ databases">
        <title>Genome public.</title>
        <authorList>
            <person name="Liu C."/>
            <person name="Sun Q."/>
        </authorList>
    </citation>
    <scope>NUCLEOTIDE SEQUENCE [LARGE SCALE GENOMIC DNA]</scope>
    <source>
        <strain evidence="4 5">NSJ-6</strain>
    </source>
</reference>
<protein>
    <submittedName>
        <fullName evidence="4">DNA/RNA non-specific endonuclease</fullName>
    </submittedName>
</protein>
<keyword evidence="5" id="KW-1185">Reference proteome</keyword>
<feature type="domain" description="Type VII secretion system protein EssD-like" evidence="3">
    <location>
        <begin position="104"/>
        <end position="230"/>
    </location>
</feature>
<accession>A0ABR7D8H2</accession>
<keyword evidence="4" id="KW-0255">Endonuclease</keyword>
<dbReference type="InterPro" id="IPR044929">
    <property type="entry name" value="DNA/RNA_non-sp_Endonuclease_sf"/>
</dbReference>
<keyword evidence="2" id="KW-0732">Signal</keyword>
<dbReference type="EMBL" id="JACOOO010000004">
    <property type="protein sequence ID" value="MBC5627686.1"/>
    <property type="molecule type" value="Genomic_DNA"/>
</dbReference>
<keyword evidence="4" id="KW-0378">Hydrolase</keyword>
<dbReference type="PROSITE" id="PS51257">
    <property type="entry name" value="PROKAR_LIPOPROTEIN"/>
    <property type="match status" value="1"/>
</dbReference>
<evidence type="ECO:0000313" key="5">
    <source>
        <dbReference type="Proteomes" id="UP000596929"/>
    </source>
</evidence>
<evidence type="ECO:0000256" key="1">
    <source>
        <dbReference type="SAM" id="MobiDB-lite"/>
    </source>
</evidence>
<evidence type="ECO:0000256" key="2">
    <source>
        <dbReference type="SAM" id="SignalP"/>
    </source>
</evidence>
<evidence type="ECO:0000313" key="4">
    <source>
        <dbReference type="EMBL" id="MBC5627686.1"/>
    </source>
</evidence>
<dbReference type="InterPro" id="IPR044927">
    <property type="entry name" value="Endonuclea_NS_2"/>
</dbReference>
<feature type="region of interest" description="Disordered" evidence="1">
    <location>
        <begin position="264"/>
        <end position="330"/>
    </location>
</feature>
<comment type="caution">
    <text evidence="4">The sequence shown here is derived from an EMBL/GenBank/DDBJ whole genome shotgun (WGS) entry which is preliminary data.</text>
</comment>
<proteinExistence type="predicted"/>